<keyword evidence="1" id="KW-0812">Transmembrane</keyword>
<evidence type="ECO:0000313" key="2">
    <source>
        <dbReference type="EMBL" id="KKN93500.1"/>
    </source>
</evidence>
<keyword evidence="1" id="KW-0472">Membrane</keyword>
<comment type="caution">
    <text evidence="2">The sequence shown here is derived from an EMBL/GenBank/DDBJ whole genome shotgun (WGS) entry which is preliminary data.</text>
</comment>
<dbReference type="Gene3D" id="2.60.40.10">
    <property type="entry name" value="Immunoglobulins"/>
    <property type="match status" value="1"/>
</dbReference>
<dbReference type="EMBL" id="LAZR01000085">
    <property type="protein sequence ID" value="KKN93500.1"/>
    <property type="molecule type" value="Genomic_DNA"/>
</dbReference>
<keyword evidence="1" id="KW-1133">Transmembrane helix</keyword>
<dbReference type="AlphaFoldDB" id="A0A0F9UJR6"/>
<accession>A0A0F9UJR6</accession>
<dbReference type="Pfam" id="PF07610">
    <property type="entry name" value="DUF1573"/>
    <property type="match status" value="1"/>
</dbReference>
<organism evidence="2">
    <name type="scientific">marine sediment metagenome</name>
    <dbReference type="NCBI Taxonomy" id="412755"/>
    <lineage>
        <taxon>unclassified sequences</taxon>
        <taxon>metagenomes</taxon>
        <taxon>ecological metagenomes</taxon>
    </lineage>
</organism>
<evidence type="ECO:0008006" key="3">
    <source>
        <dbReference type="Google" id="ProtNLM"/>
    </source>
</evidence>
<name>A0A0F9UJR6_9ZZZZ</name>
<feature type="transmembrane region" description="Helical" evidence="1">
    <location>
        <begin position="12"/>
        <end position="35"/>
    </location>
</feature>
<dbReference type="InterPro" id="IPR011467">
    <property type="entry name" value="DUF1573"/>
</dbReference>
<protein>
    <recommendedName>
        <fullName evidence="3">DUF1573 domain-containing protein</fullName>
    </recommendedName>
</protein>
<proteinExistence type="predicted"/>
<reference evidence="2" key="1">
    <citation type="journal article" date="2015" name="Nature">
        <title>Complex archaea that bridge the gap between prokaryotes and eukaryotes.</title>
        <authorList>
            <person name="Spang A."/>
            <person name="Saw J.H."/>
            <person name="Jorgensen S.L."/>
            <person name="Zaremba-Niedzwiedzka K."/>
            <person name="Martijn J."/>
            <person name="Lind A.E."/>
            <person name="van Eijk R."/>
            <person name="Schleper C."/>
            <person name="Guy L."/>
            <person name="Ettema T.J."/>
        </authorList>
    </citation>
    <scope>NUCLEOTIDE SEQUENCE</scope>
</reference>
<evidence type="ECO:0000256" key="1">
    <source>
        <dbReference type="SAM" id="Phobius"/>
    </source>
</evidence>
<gene>
    <name evidence="2" type="ORF">LCGC14_0196890</name>
</gene>
<sequence>MTQASNFKLNFWKVSTLIVVIFLLLSLAVNVILYIKVINGKIYSQTLDSSVISSLVESVSAKEIYPLFFCPCCGRPLDKDNICCGLAKERIDYIDFLAQTALSKDEVILSYVKEYGLNSFVDKNKQEEFKEKLIAAAPSNRPIISLTPVSYDFGVISQKEGKVFTYFDLRNEGKSDLVIDKLETSCGCTFAAIVFEGKESPFFTMSGHGYENPEWKGVSIPSGGRAQLKVMYDPDAHKDFRGEAIREISVLSNDPIDFEKKVKIELNQID</sequence>
<dbReference type="InterPro" id="IPR013783">
    <property type="entry name" value="Ig-like_fold"/>
</dbReference>